<dbReference type="InterPro" id="IPR036928">
    <property type="entry name" value="AS_sf"/>
</dbReference>
<feature type="domain" description="Amidase" evidence="3">
    <location>
        <begin position="63"/>
        <end position="502"/>
    </location>
</feature>
<comment type="similarity">
    <text evidence="1">Belongs to the amidase family.</text>
</comment>
<evidence type="ECO:0000313" key="4">
    <source>
        <dbReference type="EMBL" id="CAB3366495.1"/>
    </source>
</evidence>
<dbReference type="EMBL" id="CADEPI010000025">
    <property type="protein sequence ID" value="CAB3366495.1"/>
    <property type="molecule type" value="Genomic_DNA"/>
</dbReference>
<dbReference type="AlphaFoldDB" id="A0A8S1CDN6"/>
<dbReference type="InterPro" id="IPR052739">
    <property type="entry name" value="FAAH2"/>
</dbReference>
<dbReference type="Proteomes" id="UP000494165">
    <property type="component" value="Unassembled WGS sequence"/>
</dbReference>
<evidence type="ECO:0000259" key="3">
    <source>
        <dbReference type="Pfam" id="PF01425"/>
    </source>
</evidence>
<dbReference type="OrthoDB" id="6428749at2759"/>
<dbReference type="PROSITE" id="PS00571">
    <property type="entry name" value="AMIDASES"/>
    <property type="match status" value="1"/>
</dbReference>
<sequence>MEVLLRLCAAVQSLVRLLTGPLFWLINLRPAPPCPPIKEPLVFMSATELARSIRTGQVTSRSVVQAYARRITEVNPVLNCIVEARIAAALEEADAVDQLVASGQKTLEQMENETPFLGVPFTVKESCSVKGMSYVVGSVGRKGRRAERDGGAVAYMKKAGAIVLAITTTPELCLSWETNNLVIGSTSNPYDTRRTSGGSSGGEAAIIGAAGSVIGLASDIAGSIRIPAMYNGIYGHKPTPGIIPITGHYPYVDEDPNFLKYLVIGPMARYAEDLRPMVKVLSGENAAKLRLDEKVDISKLRIYYMEDAGFSMAVLPVDKSIKKCIRHSAEALRKEHNAYVEKAKLKEFGQSLEISSAVFFGMDGIPDLLNNPYNPKQSLNLYVEILKSCFGLSKLAFSTLAFYFLRDVNCFIPKRKFQHYLAKNEALSKKLNLLLGDDAVLLYPTHPTPAGFHNEMYVKTSGVLYAMAINTLGLPSTQVPVGFNSQGLPLGFQVVAGPNQDRLSIAVAEELQRLMGGWTPPGACIM</sequence>
<dbReference type="InterPro" id="IPR020556">
    <property type="entry name" value="Amidase_CS"/>
</dbReference>
<evidence type="ECO:0000313" key="5">
    <source>
        <dbReference type="Proteomes" id="UP000494165"/>
    </source>
</evidence>
<protein>
    <recommendedName>
        <fullName evidence="3">Amidase domain-containing protein</fullName>
    </recommendedName>
</protein>
<gene>
    <name evidence="4" type="ORF">CLODIP_2_CD00131</name>
</gene>
<keyword evidence="5" id="KW-1185">Reference proteome</keyword>
<feature type="active site" description="Charge relay system" evidence="2">
    <location>
        <position position="199"/>
    </location>
</feature>
<dbReference type="Pfam" id="PF01425">
    <property type="entry name" value="Amidase"/>
    <property type="match status" value="1"/>
</dbReference>
<comment type="caution">
    <text evidence="4">The sequence shown here is derived from an EMBL/GenBank/DDBJ whole genome shotgun (WGS) entry which is preliminary data.</text>
</comment>
<reference evidence="4 5" key="1">
    <citation type="submission" date="2020-04" db="EMBL/GenBank/DDBJ databases">
        <authorList>
            <person name="Alioto T."/>
            <person name="Alioto T."/>
            <person name="Gomez Garrido J."/>
        </authorList>
    </citation>
    <scope>NUCLEOTIDE SEQUENCE [LARGE SCALE GENOMIC DNA]</scope>
</reference>
<evidence type="ECO:0000256" key="2">
    <source>
        <dbReference type="PIRSR" id="PIRSR001221-1"/>
    </source>
</evidence>
<evidence type="ECO:0000256" key="1">
    <source>
        <dbReference type="ARBA" id="ARBA00009199"/>
    </source>
</evidence>
<dbReference type="SUPFAM" id="SSF75304">
    <property type="entry name" value="Amidase signature (AS) enzymes"/>
    <property type="match status" value="1"/>
</dbReference>
<dbReference type="PANTHER" id="PTHR43372">
    <property type="entry name" value="FATTY-ACID AMIDE HYDROLASE"/>
    <property type="match status" value="1"/>
</dbReference>
<name>A0A8S1CDN6_9INSE</name>
<feature type="active site" description="Acyl-ester intermediate" evidence="2">
    <location>
        <position position="223"/>
    </location>
</feature>
<dbReference type="GO" id="GO:0012505">
    <property type="term" value="C:endomembrane system"/>
    <property type="evidence" value="ECO:0007669"/>
    <property type="project" value="TreeGrafter"/>
</dbReference>
<proteinExistence type="inferred from homology"/>
<accession>A0A8S1CDN6</accession>
<dbReference type="Gene3D" id="3.90.1300.10">
    <property type="entry name" value="Amidase signature (AS) domain"/>
    <property type="match status" value="1"/>
</dbReference>
<dbReference type="PANTHER" id="PTHR43372:SF3">
    <property type="entry name" value="AT07710P-RELATED"/>
    <property type="match status" value="1"/>
</dbReference>
<dbReference type="InterPro" id="IPR023631">
    <property type="entry name" value="Amidase_dom"/>
</dbReference>
<organism evidence="4 5">
    <name type="scientific">Cloeon dipterum</name>
    <dbReference type="NCBI Taxonomy" id="197152"/>
    <lineage>
        <taxon>Eukaryota</taxon>
        <taxon>Metazoa</taxon>
        <taxon>Ecdysozoa</taxon>
        <taxon>Arthropoda</taxon>
        <taxon>Hexapoda</taxon>
        <taxon>Insecta</taxon>
        <taxon>Pterygota</taxon>
        <taxon>Palaeoptera</taxon>
        <taxon>Ephemeroptera</taxon>
        <taxon>Pisciforma</taxon>
        <taxon>Baetidae</taxon>
        <taxon>Cloeon</taxon>
    </lineage>
</organism>
<dbReference type="PIRSF" id="PIRSF001221">
    <property type="entry name" value="Amidase_fungi"/>
    <property type="match status" value="1"/>
</dbReference>
<feature type="active site" description="Charge relay system" evidence="2">
    <location>
        <position position="124"/>
    </location>
</feature>